<keyword evidence="7" id="KW-1133">Transmembrane helix</keyword>
<protein>
    <submittedName>
        <fullName evidence="9">M56 family metallopeptidase</fullName>
    </submittedName>
</protein>
<dbReference type="InterPro" id="IPR052173">
    <property type="entry name" value="Beta-lactam_resp_regulator"/>
</dbReference>
<dbReference type="Proteomes" id="UP001592531">
    <property type="component" value="Unassembled WGS sequence"/>
</dbReference>
<evidence type="ECO:0000313" key="9">
    <source>
        <dbReference type="EMBL" id="MFC1418147.1"/>
    </source>
</evidence>
<gene>
    <name evidence="9" type="ORF">ACEZDE_16055</name>
</gene>
<dbReference type="RefSeq" id="WP_380536941.1">
    <property type="nucleotide sequence ID" value="NZ_JBHFAB010000010.1"/>
</dbReference>
<evidence type="ECO:0000256" key="5">
    <source>
        <dbReference type="ARBA" id="ARBA00023049"/>
    </source>
</evidence>
<name>A0ABV6VXC2_9ACTN</name>
<dbReference type="EMBL" id="JBHFAB010000010">
    <property type="protein sequence ID" value="MFC1418147.1"/>
    <property type="molecule type" value="Genomic_DNA"/>
</dbReference>
<keyword evidence="1 6" id="KW-0645">Protease</keyword>
<evidence type="ECO:0000256" key="1">
    <source>
        <dbReference type="ARBA" id="ARBA00022670"/>
    </source>
</evidence>
<dbReference type="CDD" id="cd07326">
    <property type="entry name" value="M56_BlaR1_MecR1_like"/>
    <property type="match status" value="1"/>
</dbReference>
<evidence type="ECO:0000259" key="8">
    <source>
        <dbReference type="Pfam" id="PF01435"/>
    </source>
</evidence>
<dbReference type="Gene3D" id="3.30.2010.10">
    <property type="entry name" value="Metalloproteases ('zincins'), catalytic domain"/>
    <property type="match status" value="1"/>
</dbReference>
<comment type="caution">
    <text evidence="9">The sequence shown here is derived from an EMBL/GenBank/DDBJ whole genome shotgun (WGS) entry which is preliminary data.</text>
</comment>
<comment type="similarity">
    <text evidence="6">Belongs to the peptidase M48 family.</text>
</comment>
<feature type="domain" description="Peptidase M48" evidence="8">
    <location>
        <begin position="106"/>
        <end position="184"/>
    </location>
</feature>
<evidence type="ECO:0000256" key="7">
    <source>
        <dbReference type="SAM" id="Phobius"/>
    </source>
</evidence>
<dbReference type="Pfam" id="PF01435">
    <property type="entry name" value="Peptidase_M48"/>
    <property type="match status" value="1"/>
</dbReference>
<dbReference type="PANTHER" id="PTHR34978:SF3">
    <property type="entry name" value="SLR0241 PROTEIN"/>
    <property type="match status" value="1"/>
</dbReference>
<dbReference type="PANTHER" id="PTHR34978">
    <property type="entry name" value="POSSIBLE SENSOR-TRANSDUCER PROTEIN BLAR"/>
    <property type="match status" value="1"/>
</dbReference>
<comment type="cofactor">
    <cofactor evidence="6">
        <name>Zn(2+)</name>
        <dbReference type="ChEBI" id="CHEBI:29105"/>
    </cofactor>
    <text evidence="6">Binds 1 zinc ion per subunit.</text>
</comment>
<keyword evidence="10" id="KW-1185">Reference proteome</keyword>
<sequence>MHLLVYLPLLLPLPAVLAARPLADRLEPRAATWLLTLCALALAVLSCAALGILATAGLIRLSLAAWAGHWSAATVRAGDPVTWAEAAPAAVLLLVAAFAAARMLTRRVRALLATSAEAACLPGIDQLVILDDPAPDAYALPGLPGRIVVSTGMLHALDHADRDAMLAHERAHLTCHHYAFLAAAQLAATANPLLRPLATAVGYTVERWADENAATACGDRRQVARAVGKAALATTRTPVRRHLPGAALGLLGFRRDPLHRAGPVPRRVAALLAPPLPGRPTLPLDRSLIPLAATAGAVAASALCAFAAAHDFHLLLEIAGAS</sequence>
<evidence type="ECO:0000256" key="6">
    <source>
        <dbReference type="RuleBase" id="RU003983"/>
    </source>
</evidence>
<organism evidence="9 10">
    <name type="scientific">Streptacidiphilus cavernicola</name>
    <dbReference type="NCBI Taxonomy" id="3342716"/>
    <lineage>
        <taxon>Bacteria</taxon>
        <taxon>Bacillati</taxon>
        <taxon>Actinomycetota</taxon>
        <taxon>Actinomycetes</taxon>
        <taxon>Kitasatosporales</taxon>
        <taxon>Streptomycetaceae</taxon>
        <taxon>Streptacidiphilus</taxon>
    </lineage>
</organism>
<keyword evidence="3 6" id="KW-0378">Hydrolase</keyword>
<evidence type="ECO:0000256" key="4">
    <source>
        <dbReference type="ARBA" id="ARBA00022833"/>
    </source>
</evidence>
<evidence type="ECO:0000313" key="10">
    <source>
        <dbReference type="Proteomes" id="UP001592531"/>
    </source>
</evidence>
<keyword evidence="7" id="KW-0812">Transmembrane</keyword>
<keyword evidence="4 6" id="KW-0862">Zinc</keyword>
<keyword evidence="7" id="KW-0472">Membrane</keyword>
<feature type="transmembrane region" description="Helical" evidence="7">
    <location>
        <begin position="288"/>
        <end position="309"/>
    </location>
</feature>
<feature type="transmembrane region" description="Helical" evidence="7">
    <location>
        <begin position="81"/>
        <end position="101"/>
    </location>
</feature>
<keyword evidence="2" id="KW-0479">Metal-binding</keyword>
<evidence type="ECO:0000256" key="3">
    <source>
        <dbReference type="ARBA" id="ARBA00022801"/>
    </source>
</evidence>
<evidence type="ECO:0000256" key="2">
    <source>
        <dbReference type="ARBA" id="ARBA00022723"/>
    </source>
</evidence>
<keyword evidence="5 6" id="KW-0482">Metalloprotease</keyword>
<dbReference type="InterPro" id="IPR001915">
    <property type="entry name" value="Peptidase_M48"/>
</dbReference>
<reference evidence="9 10" key="1">
    <citation type="submission" date="2024-09" db="EMBL/GenBank/DDBJ databases">
        <authorList>
            <person name="Lee S.D."/>
        </authorList>
    </citation>
    <scope>NUCLEOTIDE SEQUENCE [LARGE SCALE GENOMIC DNA]</scope>
    <source>
        <strain evidence="9 10">N8-3</strain>
    </source>
</reference>
<proteinExistence type="inferred from homology"/>
<feature type="transmembrane region" description="Helical" evidence="7">
    <location>
        <begin position="34"/>
        <end position="53"/>
    </location>
</feature>
<accession>A0ABV6VXC2</accession>